<dbReference type="PROSITE" id="PS50893">
    <property type="entry name" value="ABC_TRANSPORTER_2"/>
    <property type="match status" value="1"/>
</dbReference>
<dbReference type="PANTHER" id="PTHR42794">
    <property type="entry name" value="HEMIN IMPORT ATP-BINDING PROTEIN HMUV"/>
    <property type="match status" value="1"/>
</dbReference>
<dbReference type="CDD" id="cd03214">
    <property type="entry name" value="ABC_Iron-Siderophores_B12_Hemin"/>
    <property type="match status" value="1"/>
</dbReference>
<dbReference type="Pfam" id="PF00005">
    <property type="entry name" value="ABC_tran"/>
    <property type="match status" value="1"/>
</dbReference>
<protein>
    <submittedName>
        <fullName evidence="7">Heme ABC transporter ATP-binding protein</fullName>
    </submittedName>
</protein>
<dbReference type="InterPro" id="IPR027417">
    <property type="entry name" value="P-loop_NTPase"/>
</dbReference>
<evidence type="ECO:0000259" key="6">
    <source>
        <dbReference type="PROSITE" id="PS50893"/>
    </source>
</evidence>
<keyword evidence="4" id="KW-1278">Translocase</keyword>
<dbReference type="Proteomes" id="UP001254608">
    <property type="component" value="Unassembled WGS sequence"/>
</dbReference>
<evidence type="ECO:0000313" key="7">
    <source>
        <dbReference type="EMBL" id="MDT0498279.1"/>
    </source>
</evidence>
<gene>
    <name evidence="7" type="ORF">RM530_13025</name>
</gene>
<keyword evidence="2" id="KW-0547">Nucleotide-binding</keyword>
<dbReference type="EMBL" id="JAVRIC010000019">
    <property type="protein sequence ID" value="MDT0498279.1"/>
    <property type="molecule type" value="Genomic_DNA"/>
</dbReference>
<name>A0ABU2WM37_9GAMM</name>
<evidence type="ECO:0000313" key="8">
    <source>
        <dbReference type="Proteomes" id="UP001254608"/>
    </source>
</evidence>
<keyword evidence="1" id="KW-0813">Transport</keyword>
<dbReference type="InterPro" id="IPR017871">
    <property type="entry name" value="ABC_transporter-like_CS"/>
</dbReference>
<evidence type="ECO:0000256" key="4">
    <source>
        <dbReference type="ARBA" id="ARBA00022967"/>
    </source>
</evidence>
<reference evidence="7 8" key="1">
    <citation type="submission" date="2023-09" db="EMBL/GenBank/DDBJ databases">
        <authorList>
            <person name="Rey-Velasco X."/>
        </authorList>
    </citation>
    <scope>NUCLEOTIDE SEQUENCE [LARGE SCALE GENOMIC DNA]</scope>
    <source>
        <strain evidence="7 8">W345</strain>
    </source>
</reference>
<comment type="caution">
    <text evidence="7">The sequence shown here is derived from an EMBL/GenBank/DDBJ whole genome shotgun (WGS) entry which is preliminary data.</text>
</comment>
<dbReference type="InterPro" id="IPR003593">
    <property type="entry name" value="AAA+_ATPase"/>
</dbReference>
<keyword evidence="8" id="KW-1185">Reference proteome</keyword>
<evidence type="ECO:0000256" key="1">
    <source>
        <dbReference type="ARBA" id="ARBA00022448"/>
    </source>
</evidence>
<evidence type="ECO:0000256" key="5">
    <source>
        <dbReference type="ARBA" id="ARBA00037066"/>
    </source>
</evidence>
<comment type="function">
    <text evidence="5">Part of the ABC transporter complex HmuTUV involved in hemin import. Responsible for energy coupling to the transport system.</text>
</comment>
<accession>A0ABU2WM37</accession>
<dbReference type="NCBIfam" id="NF010068">
    <property type="entry name" value="PRK13548.1"/>
    <property type="match status" value="1"/>
</dbReference>
<dbReference type="PANTHER" id="PTHR42794:SF1">
    <property type="entry name" value="HEMIN IMPORT ATP-BINDING PROTEIN HMUV"/>
    <property type="match status" value="1"/>
</dbReference>
<dbReference type="SUPFAM" id="SSF52540">
    <property type="entry name" value="P-loop containing nucleoside triphosphate hydrolases"/>
    <property type="match status" value="1"/>
</dbReference>
<sequence>MTKPCEGKTLSLVAEQLHCRAGERSLLHEVSLRLTPGEVHAVLGPNGAGKSTLLKALSGELRPQAGRVELNGQALDAMPPRERARHRAVLPQLDRLRFGFKAEQVVSMGRQPCLRHGPAREREIVLSALDAAGVRALAQRRYTTLSGGERARVQFARVLAQIWEPLPSGPRYLLLDEPTASLDLAHQHHLMTTARRFAANGVGVLAVLHDPNLALRYADRVSLLRDGRVLAGGTPTAVMDAAHLHRLYGIEVDIIQVPGQRGWIVPRTPGDTASD</sequence>
<dbReference type="PROSITE" id="PS00211">
    <property type="entry name" value="ABC_TRANSPORTER_1"/>
    <property type="match status" value="1"/>
</dbReference>
<dbReference type="GO" id="GO:0005524">
    <property type="term" value="F:ATP binding"/>
    <property type="evidence" value="ECO:0007669"/>
    <property type="project" value="UniProtKB-KW"/>
</dbReference>
<evidence type="ECO:0000256" key="2">
    <source>
        <dbReference type="ARBA" id="ARBA00022741"/>
    </source>
</evidence>
<dbReference type="Gene3D" id="3.40.50.300">
    <property type="entry name" value="P-loop containing nucleotide triphosphate hydrolases"/>
    <property type="match status" value="1"/>
</dbReference>
<dbReference type="InterPro" id="IPR003439">
    <property type="entry name" value="ABC_transporter-like_ATP-bd"/>
</dbReference>
<feature type="domain" description="ABC transporter" evidence="6">
    <location>
        <begin position="12"/>
        <end position="251"/>
    </location>
</feature>
<proteinExistence type="predicted"/>
<organism evidence="7 8">
    <name type="scientific">Banduia mediterranea</name>
    <dbReference type="NCBI Taxonomy" id="3075609"/>
    <lineage>
        <taxon>Bacteria</taxon>
        <taxon>Pseudomonadati</taxon>
        <taxon>Pseudomonadota</taxon>
        <taxon>Gammaproteobacteria</taxon>
        <taxon>Nevskiales</taxon>
        <taxon>Algiphilaceae</taxon>
        <taxon>Banduia</taxon>
    </lineage>
</organism>
<keyword evidence="3 7" id="KW-0067">ATP-binding</keyword>
<dbReference type="SMART" id="SM00382">
    <property type="entry name" value="AAA"/>
    <property type="match status" value="1"/>
</dbReference>
<evidence type="ECO:0000256" key="3">
    <source>
        <dbReference type="ARBA" id="ARBA00022840"/>
    </source>
</evidence>